<protein>
    <submittedName>
        <fullName evidence="3">Carbon monoxide dehydrogenase subunit G</fullName>
    </submittedName>
</protein>
<dbReference type="EMBL" id="JAERWL010000008">
    <property type="protein sequence ID" value="MBM9476715.1"/>
    <property type="molecule type" value="Genomic_DNA"/>
</dbReference>
<comment type="caution">
    <text evidence="3">The sequence shown here is derived from an EMBL/GenBank/DDBJ whole genome shotgun (WGS) entry which is preliminary data.</text>
</comment>
<dbReference type="SUPFAM" id="SSF55961">
    <property type="entry name" value="Bet v1-like"/>
    <property type="match status" value="1"/>
</dbReference>
<evidence type="ECO:0000313" key="3">
    <source>
        <dbReference type="EMBL" id="MBM9476715.1"/>
    </source>
</evidence>
<keyword evidence="4" id="KW-1185">Reference proteome</keyword>
<keyword evidence="2" id="KW-0472">Membrane</keyword>
<feature type="compositionally biased region" description="Pro residues" evidence="1">
    <location>
        <begin position="187"/>
        <end position="204"/>
    </location>
</feature>
<keyword evidence="2" id="KW-0812">Transmembrane</keyword>
<dbReference type="Gene3D" id="3.30.530.20">
    <property type="match status" value="1"/>
</dbReference>
<dbReference type="RefSeq" id="WP_205256824.1">
    <property type="nucleotide sequence ID" value="NZ_BAAAPV010000004.1"/>
</dbReference>
<proteinExistence type="predicted"/>
<gene>
    <name evidence="3" type="ORF">JL107_09690</name>
</gene>
<dbReference type="PANTHER" id="PTHR38588:SF1">
    <property type="entry name" value="BLL0334 PROTEIN"/>
    <property type="match status" value="1"/>
</dbReference>
<dbReference type="InterPro" id="IPR023393">
    <property type="entry name" value="START-like_dom_sf"/>
</dbReference>
<dbReference type="InterPro" id="IPR010419">
    <property type="entry name" value="CO_DH_gsu"/>
</dbReference>
<dbReference type="PANTHER" id="PTHR38588">
    <property type="entry name" value="BLL0334 PROTEIN"/>
    <property type="match status" value="1"/>
</dbReference>
<accession>A0A939C2M0</accession>
<reference evidence="3" key="1">
    <citation type="submission" date="2021-01" db="EMBL/GenBank/DDBJ databases">
        <title>KCTC 19127 draft genome.</title>
        <authorList>
            <person name="An D."/>
        </authorList>
    </citation>
    <scope>NUCLEOTIDE SEQUENCE</scope>
    <source>
        <strain evidence="3">KCTC 19127</strain>
    </source>
</reference>
<organism evidence="3 4">
    <name type="scientific">Nakamurella flavida</name>
    <dbReference type="NCBI Taxonomy" id="363630"/>
    <lineage>
        <taxon>Bacteria</taxon>
        <taxon>Bacillati</taxon>
        <taxon>Actinomycetota</taxon>
        <taxon>Actinomycetes</taxon>
        <taxon>Nakamurellales</taxon>
        <taxon>Nakamurellaceae</taxon>
        <taxon>Nakamurella</taxon>
    </lineage>
</organism>
<dbReference type="AlphaFoldDB" id="A0A939C2M0"/>
<name>A0A939C2M0_9ACTN</name>
<evidence type="ECO:0000256" key="1">
    <source>
        <dbReference type="SAM" id="MobiDB-lite"/>
    </source>
</evidence>
<dbReference type="Pfam" id="PF06240">
    <property type="entry name" value="COXG"/>
    <property type="match status" value="1"/>
</dbReference>
<sequence>MKVAGSAVLHATPERVWDALLDPAVLNRVIPGCQDLMSLGENHFGMTVTLGVASIRGSYSGEVRLTDLVAPTALVLHAVGAGGPGTIDTTVQVGLADGGDGTTTLTYDADAVVGGMVGGVGQRVLVSVARRTAGLFFVAIDGVLAADRELVTAAAVAEPAAIAESAAAVASGAPVSTAAPVTASAPDPRPVPTTRPGDPAPAPLRSPELLPLAGAALLGAVTTALGVLIGARIGRRSRSPH</sequence>
<evidence type="ECO:0000256" key="2">
    <source>
        <dbReference type="SAM" id="Phobius"/>
    </source>
</evidence>
<dbReference type="Proteomes" id="UP000663801">
    <property type="component" value="Unassembled WGS sequence"/>
</dbReference>
<dbReference type="CDD" id="cd05018">
    <property type="entry name" value="CoxG"/>
    <property type="match status" value="1"/>
</dbReference>
<feature type="transmembrane region" description="Helical" evidence="2">
    <location>
        <begin position="209"/>
        <end position="231"/>
    </location>
</feature>
<feature type="region of interest" description="Disordered" evidence="1">
    <location>
        <begin position="178"/>
        <end position="205"/>
    </location>
</feature>
<evidence type="ECO:0000313" key="4">
    <source>
        <dbReference type="Proteomes" id="UP000663801"/>
    </source>
</evidence>
<keyword evidence="2" id="KW-1133">Transmembrane helix</keyword>